<dbReference type="Proteomes" id="UP001056120">
    <property type="component" value="Linkage Group LG19"/>
</dbReference>
<accession>A0ACB9DB95</accession>
<reference evidence="2" key="1">
    <citation type="journal article" date="2022" name="Mol. Ecol. Resour.">
        <title>The genomes of chicory, endive, great burdock and yacon provide insights into Asteraceae palaeo-polyploidization history and plant inulin production.</title>
        <authorList>
            <person name="Fan W."/>
            <person name="Wang S."/>
            <person name="Wang H."/>
            <person name="Wang A."/>
            <person name="Jiang F."/>
            <person name="Liu H."/>
            <person name="Zhao H."/>
            <person name="Xu D."/>
            <person name="Zhang Y."/>
        </authorList>
    </citation>
    <scope>NUCLEOTIDE SEQUENCE [LARGE SCALE GENOMIC DNA]</scope>
    <source>
        <strain evidence="2">cv. Yunnan</strain>
    </source>
</reference>
<proteinExistence type="predicted"/>
<dbReference type="EMBL" id="CM042036">
    <property type="protein sequence ID" value="KAI3743904.1"/>
    <property type="molecule type" value="Genomic_DNA"/>
</dbReference>
<gene>
    <name evidence="1" type="ORF">L1987_56973</name>
</gene>
<evidence type="ECO:0000313" key="1">
    <source>
        <dbReference type="EMBL" id="KAI3743904.1"/>
    </source>
</evidence>
<comment type="caution">
    <text evidence="1">The sequence shown here is derived from an EMBL/GenBank/DDBJ whole genome shotgun (WGS) entry which is preliminary data.</text>
</comment>
<sequence>MEVMGCGGTHLPTILINKRDGCTLLSQKELAFVESFFSVGLVIWRKGFLQMGIKIQTRVLVIFVIFGIIWDYQDEGEHNMGEAVAGVAPPVEHREEIYDPLATPDIDKVWVKVRKSLCKVAVLTDIIPVLDRYR</sequence>
<evidence type="ECO:0000313" key="2">
    <source>
        <dbReference type="Proteomes" id="UP001056120"/>
    </source>
</evidence>
<organism evidence="1 2">
    <name type="scientific">Smallanthus sonchifolius</name>
    <dbReference type="NCBI Taxonomy" id="185202"/>
    <lineage>
        <taxon>Eukaryota</taxon>
        <taxon>Viridiplantae</taxon>
        <taxon>Streptophyta</taxon>
        <taxon>Embryophyta</taxon>
        <taxon>Tracheophyta</taxon>
        <taxon>Spermatophyta</taxon>
        <taxon>Magnoliopsida</taxon>
        <taxon>eudicotyledons</taxon>
        <taxon>Gunneridae</taxon>
        <taxon>Pentapetalae</taxon>
        <taxon>asterids</taxon>
        <taxon>campanulids</taxon>
        <taxon>Asterales</taxon>
        <taxon>Asteraceae</taxon>
        <taxon>Asteroideae</taxon>
        <taxon>Heliantheae alliance</taxon>
        <taxon>Millerieae</taxon>
        <taxon>Smallanthus</taxon>
    </lineage>
</organism>
<name>A0ACB9DB95_9ASTR</name>
<keyword evidence="2" id="KW-1185">Reference proteome</keyword>
<protein>
    <submittedName>
        <fullName evidence="1">Uncharacterized protein</fullName>
    </submittedName>
</protein>
<reference evidence="1 2" key="2">
    <citation type="journal article" date="2022" name="Mol. Ecol. Resour.">
        <title>The genomes of chicory, endive, great burdock and yacon provide insights into Asteraceae paleo-polyploidization history and plant inulin production.</title>
        <authorList>
            <person name="Fan W."/>
            <person name="Wang S."/>
            <person name="Wang H."/>
            <person name="Wang A."/>
            <person name="Jiang F."/>
            <person name="Liu H."/>
            <person name="Zhao H."/>
            <person name="Xu D."/>
            <person name="Zhang Y."/>
        </authorList>
    </citation>
    <scope>NUCLEOTIDE SEQUENCE [LARGE SCALE GENOMIC DNA]</scope>
    <source>
        <strain evidence="2">cv. Yunnan</strain>
        <tissue evidence="1">Leaves</tissue>
    </source>
</reference>